<dbReference type="VEuPathDB" id="FungiDB:VP01_3864g2"/>
<accession>A0A0L6UT49</accession>
<gene>
    <name evidence="1" type="ORF">VP01_3864g2</name>
</gene>
<proteinExistence type="predicted"/>
<comment type="caution">
    <text evidence="1">The sequence shown here is derived from an EMBL/GenBank/DDBJ whole genome shotgun (WGS) entry which is preliminary data.</text>
</comment>
<dbReference type="AlphaFoldDB" id="A0A0L6UT49"/>
<dbReference type="Proteomes" id="UP000037035">
    <property type="component" value="Unassembled WGS sequence"/>
</dbReference>
<evidence type="ECO:0000313" key="1">
    <source>
        <dbReference type="EMBL" id="KNZ51679.1"/>
    </source>
</evidence>
<name>A0A0L6UT49_9BASI</name>
<dbReference type="OrthoDB" id="1728030at2759"/>
<organism evidence="1 2">
    <name type="scientific">Puccinia sorghi</name>
    <dbReference type="NCBI Taxonomy" id="27349"/>
    <lineage>
        <taxon>Eukaryota</taxon>
        <taxon>Fungi</taxon>
        <taxon>Dikarya</taxon>
        <taxon>Basidiomycota</taxon>
        <taxon>Pucciniomycotina</taxon>
        <taxon>Pucciniomycetes</taxon>
        <taxon>Pucciniales</taxon>
        <taxon>Pucciniaceae</taxon>
        <taxon>Puccinia</taxon>
    </lineage>
</organism>
<reference evidence="1 2" key="1">
    <citation type="submission" date="2015-08" db="EMBL/GenBank/DDBJ databases">
        <title>Next Generation Sequencing and Analysis of the Genome of Puccinia sorghi L Schw, the Causal Agent of Maize Common Rust.</title>
        <authorList>
            <person name="Rochi L."/>
            <person name="Burguener G."/>
            <person name="Darino M."/>
            <person name="Turjanski A."/>
            <person name="Kreff E."/>
            <person name="Dieguez M.J."/>
            <person name="Sacco F."/>
        </authorList>
    </citation>
    <scope>NUCLEOTIDE SEQUENCE [LARGE SCALE GENOMIC DNA]</scope>
    <source>
        <strain evidence="1 2">RO10H11247</strain>
    </source>
</reference>
<dbReference type="EMBL" id="LAVV01008906">
    <property type="protein sequence ID" value="KNZ51679.1"/>
    <property type="molecule type" value="Genomic_DNA"/>
</dbReference>
<sequence>MHHLINNRDVFNPTAKSNIKILTGGHSNFLNANRGKKFILENGWFRRLPDH</sequence>
<keyword evidence="2" id="KW-1185">Reference proteome</keyword>
<evidence type="ECO:0000313" key="2">
    <source>
        <dbReference type="Proteomes" id="UP000037035"/>
    </source>
</evidence>
<protein>
    <submittedName>
        <fullName evidence="1">Uncharacterized protein</fullName>
    </submittedName>
</protein>